<gene>
    <name evidence="1" type="ORF">Tco_0770923</name>
</gene>
<reference evidence="1" key="1">
    <citation type="journal article" date="2022" name="Int. J. Mol. Sci.">
        <title>Draft Genome of Tanacetum Coccineum: Genomic Comparison of Closely Related Tanacetum-Family Plants.</title>
        <authorList>
            <person name="Yamashiro T."/>
            <person name="Shiraishi A."/>
            <person name="Nakayama K."/>
            <person name="Satake H."/>
        </authorList>
    </citation>
    <scope>NUCLEOTIDE SEQUENCE</scope>
</reference>
<reference evidence="1" key="2">
    <citation type="submission" date="2022-01" db="EMBL/GenBank/DDBJ databases">
        <authorList>
            <person name="Yamashiro T."/>
            <person name="Shiraishi A."/>
            <person name="Satake H."/>
            <person name="Nakayama K."/>
        </authorList>
    </citation>
    <scope>NUCLEOTIDE SEQUENCE</scope>
</reference>
<organism evidence="1 2">
    <name type="scientific">Tanacetum coccineum</name>
    <dbReference type="NCBI Taxonomy" id="301880"/>
    <lineage>
        <taxon>Eukaryota</taxon>
        <taxon>Viridiplantae</taxon>
        <taxon>Streptophyta</taxon>
        <taxon>Embryophyta</taxon>
        <taxon>Tracheophyta</taxon>
        <taxon>Spermatophyta</taxon>
        <taxon>Magnoliopsida</taxon>
        <taxon>eudicotyledons</taxon>
        <taxon>Gunneridae</taxon>
        <taxon>Pentapetalae</taxon>
        <taxon>asterids</taxon>
        <taxon>campanulids</taxon>
        <taxon>Asterales</taxon>
        <taxon>Asteraceae</taxon>
        <taxon>Asteroideae</taxon>
        <taxon>Anthemideae</taxon>
        <taxon>Anthemidinae</taxon>
        <taxon>Tanacetum</taxon>
    </lineage>
</organism>
<protein>
    <submittedName>
        <fullName evidence="1">Uncharacterized protein</fullName>
    </submittedName>
</protein>
<evidence type="ECO:0000313" key="1">
    <source>
        <dbReference type="EMBL" id="GJS88287.1"/>
    </source>
</evidence>
<proteinExistence type="predicted"/>
<dbReference type="Pfam" id="PF05212">
    <property type="entry name" value="DUF707"/>
    <property type="match status" value="1"/>
</dbReference>
<evidence type="ECO:0000313" key="2">
    <source>
        <dbReference type="Proteomes" id="UP001151760"/>
    </source>
</evidence>
<dbReference type="PANTHER" id="PTHR31210">
    <property type="entry name" value="OS06G0731900 PROTEIN"/>
    <property type="match status" value="1"/>
</dbReference>
<accession>A0ABQ4ZH45</accession>
<dbReference type="PANTHER" id="PTHR31210:SF68">
    <property type="entry name" value="OS06G0727800 PROTEIN"/>
    <property type="match status" value="1"/>
</dbReference>
<sequence>MNLPSTLLPSIDLGYIEDKYLGLSSQAFLHIWSSLRCNKGISFHEPKDAKDLIIKPRYLVTFTAGYEQRDNIDKVVKKFSENFFILLFHYDGWTSEWNEFEWSNRAIHVSVLKQTKWWYAKRFLHPDILATYDYIFIWDEDLGLEDFDTERYISLVRKHGLEISQPSLSASSGLTWQMTRKRDDTEVNNTTHGIIL</sequence>
<name>A0ABQ4ZH45_9ASTR</name>
<dbReference type="EMBL" id="BQNB010011262">
    <property type="protein sequence ID" value="GJS88287.1"/>
    <property type="molecule type" value="Genomic_DNA"/>
</dbReference>
<dbReference type="InterPro" id="IPR007877">
    <property type="entry name" value="DUF707"/>
</dbReference>
<comment type="caution">
    <text evidence="1">The sequence shown here is derived from an EMBL/GenBank/DDBJ whole genome shotgun (WGS) entry which is preliminary data.</text>
</comment>
<dbReference type="Proteomes" id="UP001151760">
    <property type="component" value="Unassembled WGS sequence"/>
</dbReference>
<keyword evidence="2" id="KW-1185">Reference proteome</keyword>